<keyword evidence="1" id="KW-0614">Plasmid</keyword>
<organism evidence="1 2">
    <name type="scientific">Borreliella americana</name>
    <dbReference type="NCBI Taxonomy" id="478807"/>
    <lineage>
        <taxon>Bacteria</taxon>
        <taxon>Pseudomonadati</taxon>
        <taxon>Spirochaetota</taxon>
        <taxon>Spirochaetia</taxon>
        <taxon>Spirochaetales</taxon>
        <taxon>Borreliaceae</taxon>
        <taxon>Borreliella</taxon>
    </lineage>
</organism>
<reference evidence="1" key="1">
    <citation type="submission" date="2024-11" db="EMBL/GenBank/DDBJ databases">
        <title>Sequencing of Borrelia variable plasmids from multiple Borrelia sensu lato isolates.</title>
        <authorList>
            <person name="Mongodin E.F."/>
            <person name="Rudenko N."/>
            <person name="Fraser C.M."/>
            <person name="Schutzer S."/>
            <person name="Luft B."/>
            <person name="Morgan R."/>
            <person name="Casjens S."/>
            <person name="Qiu W."/>
        </authorList>
    </citation>
    <scope>NUCLEOTIDE SEQUENCE</scope>
    <source>
        <plasmid evidence="1">lp36</plasmid>
    </source>
</reference>
<gene>
    <name evidence="1" type="ORF">QIA00_05105</name>
</gene>
<sequence>MTPSISCSLNFKSLPSIVTVKIEKVLLYLKPNDFNFDVNKRIFACMVNLYTKRIPIEPIIVFSF</sequence>
<protein>
    <submittedName>
        <fullName evidence="1">DnaB-like helicase N-terminal domain-containing protein</fullName>
    </submittedName>
</protein>
<dbReference type="EMBL" id="CP179252">
    <property type="protein sequence ID" value="XOU08948.1"/>
    <property type="molecule type" value="Genomic_DNA"/>
</dbReference>
<dbReference type="Proteomes" id="UP001305925">
    <property type="component" value="Plasmid lp36"/>
</dbReference>
<keyword evidence="2" id="KW-1185">Reference proteome</keyword>
<accession>A0ACD5G5T7</accession>
<evidence type="ECO:0000313" key="2">
    <source>
        <dbReference type="Proteomes" id="UP001305925"/>
    </source>
</evidence>
<name>A0ACD5G5T7_9SPIR</name>
<geneLocation type="plasmid" evidence="1 2">
    <name>lp36</name>
</geneLocation>
<evidence type="ECO:0000313" key="1">
    <source>
        <dbReference type="EMBL" id="XOU08948.1"/>
    </source>
</evidence>
<proteinExistence type="predicted"/>